<evidence type="ECO:0000313" key="11">
    <source>
        <dbReference type="EMBL" id="KAJ5345675.1"/>
    </source>
</evidence>
<evidence type="ECO:0000256" key="1">
    <source>
        <dbReference type="ARBA" id="ARBA00005006"/>
    </source>
</evidence>
<evidence type="ECO:0000256" key="3">
    <source>
        <dbReference type="ARBA" id="ARBA00012220"/>
    </source>
</evidence>
<dbReference type="Proteomes" id="UP001147695">
    <property type="component" value="Unassembled WGS sequence"/>
</dbReference>
<comment type="similarity">
    <text evidence="2 10">Belongs to the glutamate--cysteine ligase type 3 family.</text>
</comment>
<dbReference type="GO" id="GO:0005524">
    <property type="term" value="F:ATP binding"/>
    <property type="evidence" value="ECO:0007669"/>
    <property type="project" value="UniProtKB-UniRule"/>
</dbReference>
<comment type="catalytic activity">
    <reaction evidence="10">
        <text>L-cysteine + L-glutamate + ATP = gamma-L-glutamyl-L-cysteine + ADP + phosphate + H(+)</text>
        <dbReference type="Rhea" id="RHEA:13285"/>
        <dbReference type="ChEBI" id="CHEBI:15378"/>
        <dbReference type="ChEBI" id="CHEBI:29985"/>
        <dbReference type="ChEBI" id="CHEBI:30616"/>
        <dbReference type="ChEBI" id="CHEBI:35235"/>
        <dbReference type="ChEBI" id="CHEBI:43474"/>
        <dbReference type="ChEBI" id="CHEBI:58173"/>
        <dbReference type="ChEBI" id="CHEBI:456216"/>
        <dbReference type="EC" id="6.3.2.2"/>
    </reaction>
</comment>
<evidence type="ECO:0000256" key="6">
    <source>
        <dbReference type="ARBA" id="ARBA00022741"/>
    </source>
</evidence>
<protein>
    <recommendedName>
        <fullName evidence="3 10">Glutamate--cysteine ligase</fullName>
        <ecNumber evidence="3 10">6.3.2.2</ecNumber>
    </recommendedName>
    <alternativeName>
        <fullName evidence="9 10">Gamma-ECS</fullName>
    </alternativeName>
    <alternativeName>
        <fullName evidence="8 10">Gamma-glutamylcysteine synthetase</fullName>
    </alternativeName>
</protein>
<evidence type="ECO:0000256" key="9">
    <source>
        <dbReference type="ARBA" id="ARBA00032122"/>
    </source>
</evidence>
<dbReference type="GO" id="GO:0004357">
    <property type="term" value="F:glutamate-cysteine ligase activity"/>
    <property type="evidence" value="ECO:0007669"/>
    <property type="project" value="UniProtKB-UniRule"/>
</dbReference>
<reference evidence="11" key="1">
    <citation type="submission" date="2022-12" db="EMBL/GenBank/DDBJ databases">
        <authorList>
            <person name="Petersen C."/>
        </authorList>
    </citation>
    <scope>NUCLEOTIDE SEQUENCE</scope>
    <source>
        <strain evidence="11">IBT 35673</strain>
    </source>
</reference>
<dbReference type="EC" id="6.3.2.2" evidence="3 10"/>
<dbReference type="Gene3D" id="1.10.8.960">
    <property type="match status" value="1"/>
</dbReference>
<dbReference type="PANTHER" id="PTHR11164:SF0">
    <property type="entry name" value="GLUTAMATE--CYSTEINE LIGASE CATALYTIC SUBUNIT"/>
    <property type="match status" value="1"/>
</dbReference>
<evidence type="ECO:0000256" key="10">
    <source>
        <dbReference type="RuleBase" id="RU367135"/>
    </source>
</evidence>
<keyword evidence="6 10" id="KW-0547">Nucleotide-binding</keyword>
<evidence type="ECO:0000256" key="5">
    <source>
        <dbReference type="ARBA" id="ARBA00022684"/>
    </source>
</evidence>
<evidence type="ECO:0000256" key="7">
    <source>
        <dbReference type="ARBA" id="ARBA00022840"/>
    </source>
</evidence>
<evidence type="ECO:0000256" key="8">
    <source>
        <dbReference type="ARBA" id="ARBA00030585"/>
    </source>
</evidence>
<evidence type="ECO:0000256" key="4">
    <source>
        <dbReference type="ARBA" id="ARBA00022598"/>
    </source>
</evidence>
<keyword evidence="4 10" id="KW-0436">Ligase</keyword>
<dbReference type="InterPro" id="IPR004308">
    <property type="entry name" value="GCS"/>
</dbReference>
<dbReference type="PANTHER" id="PTHR11164">
    <property type="entry name" value="GLUTAMATE CYSTEINE LIGASE"/>
    <property type="match status" value="1"/>
</dbReference>
<keyword evidence="7 10" id="KW-0067">ATP-binding</keyword>
<gene>
    <name evidence="11" type="ORF">N7452_003679</name>
</gene>
<dbReference type="EMBL" id="JAPZBQ010000002">
    <property type="protein sequence ID" value="KAJ5345675.1"/>
    <property type="molecule type" value="Genomic_DNA"/>
</dbReference>
<dbReference type="InterPro" id="IPR014746">
    <property type="entry name" value="Gln_synth/guanido_kin_cat_dom"/>
</dbReference>
<sequence length="594" mass="67741">MGLPVEGSSIGWSQTEQAAPIIRKWATEQLLCIWNEQRDRNDSIASWGDEVEYCLVDLSPETKRATLVLDHERIIRQWEKNTASKNDSVTLQWEWAKYMVEATPAKPYTGKIDDLMAVEQNMKRRRQVINNYLSSNQHTLSLSFFPRAGADGQWTTPCAQNKKNHSICSLPRYRIVPENVLCRGEGCKKTNLPIFQDSQTPNPFYDISQSGQKVEGHLGLDDPEIGIGCCSLQVTLQASDQANARWLHDQLIPLAPIMLAMTAAVPIWKGYLVDTDVRWQRFGDLLDDRREEEMETTPPRWTWNRNYLSLEKPPGFDNGSSQPIDPAIKQRLLEGDMDESLATHFASILSRDPLIMTEADMNKDNTSNTKLFELLYGFTWHAVKFKPPTSDNGPGWCVELRTMESQLTDRANAAFAIFTYLLTRAITTLHLNFYIPIDKVGESMDIAKNRDAVRQSKMWFRRRGWLSGPTHTVRPVRSMCKENACSKGGDGKSGDFGLMTANEIFNGELDDNGFPGLIPIVRYYLDYSKMPLAEQERVAPYLDFISQRASGEDPTPATWMREFVRSHKDYKHDSYVGESICYDMMQEIVGMNEE</sequence>
<name>A0A9W9QU33_PENBR</name>
<dbReference type="AlphaFoldDB" id="A0A9W9QU33"/>
<dbReference type="GO" id="GO:0006750">
    <property type="term" value="P:glutathione biosynthetic process"/>
    <property type="evidence" value="ECO:0007669"/>
    <property type="project" value="UniProtKB-UniRule"/>
</dbReference>
<dbReference type="Pfam" id="PF03074">
    <property type="entry name" value="GCS"/>
    <property type="match status" value="1"/>
</dbReference>
<comment type="pathway">
    <text evidence="1 10">Sulfur metabolism; glutathione biosynthesis; glutathione from L-cysteine and L-glutamate: step 1/2.</text>
</comment>
<reference evidence="11" key="2">
    <citation type="journal article" date="2023" name="IMA Fungus">
        <title>Comparative genomic study of the Penicillium genus elucidates a diverse pangenome and 15 lateral gene transfer events.</title>
        <authorList>
            <person name="Petersen C."/>
            <person name="Sorensen T."/>
            <person name="Nielsen M.R."/>
            <person name="Sondergaard T.E."/>
            <person name="Sorensen J.L."/>
            <person name="Fitzpatrick D.A."/>
            <person name="Frisvad J.C."/>
            <person name="Nielsen K.L."/>
        </authorList>
    </citation>
    <scope>NUCLEOTIDE SEQUENCE</scope>
    <source>
        <strain evidence="11">IBT 35673</strain>
    </source>
</reference>
<organism evidence="11 12">
    <name type="scientific">Penicillium brevicompactum</name>
    <dbReference type="NCBI Taxonomy" id="5074"/>
    <lineage>
        <taxon>Eukaryota</taxon>
        <taxon>Fungi</taxon>
        <taxon>Dikarya</taxon>
        <taxon>Ascomycota</taxon>
        <taxon>Pezizomycotina</taxon>
        <taxon>Eurotiomycetes</taxon>
        <taxon>Eurotiomycetidae</taxon>
        <taxon>Eurotiales</taxon>
        <taxon>Aspergillaceae</taxon>
        <taxon>Penicillium</taxon>
    </lineage>
</organism>
<comment type="caution">
    <text evidence="11">The sequence shown here is derived from an EMBL/GenBank/DDBJ whole genome shotgun (WGS) entry which is preliminary data.</text>
</comment>
<evidence type="ECO:0000313" key="12">
    <source>
        <dbReference type="Proteomes" id="UP001147695"/>
    </source>
</evidence>
<evidence type="ECO:0000256" key="2">
    <source>
        <dbReference type="ARBA" id="ARBA00008100"/>
    </source>
</evidence>
<keyword evidence="5 10" id="KW-0317">Glutathione biosynthesis</keyword>
<dbReference type="Gene3D" id="3.30.590.50">
    <property type="match status" value="2"/>
</dbReference>
<dbReference type="SUPFAM" id="SSF55931">
    <property type="entry name" value="Glutamine synthetase/guanido kinase"/>
    <property type="match status" value="1"/>
</dbReference>
<proteinExistence type="inferred from homology"/>
<accession>A0A9W9QU33</accession>